<reference evidence="5 6" key="1">
    <citation type="submission" date="2010-08" db="EMBL/GenBank/DDBJ databases">
        <authorList>
            <person name="Muzny D."/>
            <person name="Qin X."/>
            <person name="Deng J."/>
            <person name="Jiang H."/>
            <person name="Liu Y."/>
            <person name="Qu J."/>
            <person name="Song X.-Z."/>
            <person name="Zhang L."/>
            <person name="Thornton R."/>
            <person name="Coyle M."/>
            <person name="Francisco L."/>
            <person name="Jackson L."/>
            <person name="Javaid M."/>
            <person name="Korchina V."/>
            <person name="Kovar C."/>
            <person name="Mata R."/>
            <person name="Mathew T."/>
            <person name="Ngo R."/>
            <person name="Nguyen L."/>
            <person name="Nguyen N."/>
            <person name="Okwuonu G."/>
            <person name="Ongeri F."/>
            <person name="Pham C."/>
            <person name="Simmons D."/>
            <person name="Wilczek-Boney K."/>
            <person name="Hale W."/>
            <person name="Jakkamsetti A."/>
            <person name="Pham P."/>
            <person name="Ruth R."/>
            <person name="San Lucas F."/>
            <person name="Warren J."/>
            <person name="Zhang J."/>
            <person name="Zhao Z."/>
            <person name="Zhou C."/>
            <person name="Zhu D."/>
            <person name="Lee S."/>
            <person name="Bess C."/>
            <person name="Blankenburg K."/>
            <person name="Forbes L."/>
            <person name="Fu Q."/>
            <person name="Gubbala S."/>
            <person name="Hirani K."/>
            <person name="Jayaseelan J.C."/>
            <person name="Lara F."/>
            <person name="Munidasa M."/>
            <person name="Palculict T."/>
            <person name="Patil S."/>
            <person name="Pu L.-L."/>
            <person name="Saada N."/>
            <person name="Tang L."/>
            <person name="Weissenberger G."/>
            <person name="Zhu Y."/>
            <person name="Hemphill L."/>
            <person name="Shang Y."/>
            <person name="Youmans B."/>
            <person name="Ayvaz T."/>
            <person name="Ross M."/>
            <person name="Santibanez J."/>
            <person name="Aqrawi P."/>
            <person name="Gross S."/>
            <person name="Joshi V."/>
            <person name="Fowler G."/>
            <person name="Nazareth L."/>
            <person name="Reid J."/>
            <person name="Worley K."/>
            <person name="Petrosino J."/>
            <person name="Highlander S."/>
            <person name="Gibbs R."/>
        </authorList>
    </citation>
    <scope>NUCLEOTIDE SEQUENCE [LARGE SCALE GENOMIC DNA]</scope>
    <source>
        <strain evidence="5 6">ATCC 27679</strain>
    </source>
</reference>
<accession>E0QAP8</accession>
<sequence>MIPLAGMVPLQLGDIENRWKGTAMAEVVIVKNEDEAGELVAQCAATLIESKPDAVLGLATGSSPLKVYRHLAGRVKANHIDVSQVSGYALDEYLELPLTHPESYHATIKRTVTDVIGLDPQKVHVPGDALNGASMNDAKVMRGAGAAYDRAIEAAGGVDMQILGIGTDGHVGFNEPGSSLASGTRIKTLARQTRVDNARFFGGNLDEVPTHCITQGIGTILKARHLVLLAFGAGKANAVAATVEGPVSASCPASALQLHPHVTVVIDEAAAGKLRNVDYYRWVTDNKPDWQGI</sequence>
<comment type="caution">
    <text evidence="5">The sequence shown here is derived from an EMBL/GenBank/DDBJ whole genome shotgun (WGS) entry which is preliminary data.</text>
</comment>
<feature type="domain" description="Glucosamine/galactosamine-6-phosphate isomerase" evidence="4">
    <location>
        <begin position="34"/>
        <end position="257"/>
    </location>
</feature>
<dbReference type="HAMAP" id="MF_01241">
    <property type="entry name" value="GlcN6P_deamin"/>
    <property type="match status" value="1"/>
</dbReference>
<dbReference type="GO" id="GO:0019262">
    <property type="term" value="P:N-acetylneuraminate catabolic process"/>
    <property type="evidence" value="ECO:0007669"/>
    <property type="project" value="UniProtKB-UniRule"/>
</dbReference>
<keyword evidence="3" id="KW-0021">Allosteric enzyme</keyword>
<dbReference type="Gene3D" id="3.40.50.1360">
    <property type="match status" value="1"/>
</dbReference>
<feature type="active site" description="For ring-opening step" evidence="3">
    <location>
        <position position="168"/>
    </location>
</feature>
<comment type="activity regulation">
    <text evidence="3">Allosterically activated by N-acetylglucosamine 6-phosphate (GlcNAc6P).</text>
</comment>
<comment type="catalytic activity">
    <reaction evidence="3">
        <text>alpha-D-glucosamine 6-phosphate + H2O = beta-D-fructose 6-phosphate + NH4(+)</text>
        <dbReference type="Rhea" id="RHEA:12172"/>
        <dbReference type="ChEBI" id="CHEBI:15377"/>
        <dbReference type="ChEBI" id="CHEBI:28938"/>
        <dbReference type="ChEBI" id="CHEBI:57634"/>
        <dbReference type="ChEBI" id="CHEBI:75989"/>
        <dbReference type="EC" id="3.5.99.6"/>
    </reaction>
</comment>
<evidence type="ECO:0000256" key="2">
    <source>
        <dbReference type="ARBA" id="ARBA00023277"/>
    </source>
</evidence>
<evidence type="ECO:0000313" key="6">
    <source>
        <dbReference type="Proteomes" id="UP000003323"/>
    </source>
</evidence>
<dbReference type="InterPro" id="IPR037171">
    <property type="entry name" value="NagB/RpiA_transferase-like"/>
</dbReference>
<keyword evidence="1 3" id="KW-0378">Hydrolase</keyword>
<keyword evidence="2 3" id="KW-0119">Carbohydrate metabolism</keyword>
<gene>
    <name evidence="3 5" type="primary">nagB</name>
    <name evidence="5" type="ORF">HMPREF0168_2206</name>
</gene>
<comment type="pathway">
    <text evidence="3">Amino-sugar metabolism; N-acetylneuraminate degradation; D-fructose 6-phosphate from N-acetylneuraminate: step 5/5.</text>
</comment>
<evidence type="ECO:0000256" key="3">
    <source>
        <dbReference type="HAMAP-Rule" id="MF_01241"/>
    </source>
</evidence>
<protein>
    <recommendedName>
        <fullName evidence="3">Glucosamine-6-phosphate deaminase</fullName>
        <ecNumber evidence="3">3.5.99.6</ecNumber>
    </recommendedName>
    <alternativeName>
        <fullName evidence="3">GlcN6P deaminase</fullName>
        <shortName evidence="3">GNPDA</shortName>
    </alternativeName>
    <alternativeName>
        <fullName evidence="3">Glucosamine-6-phosphate isomerase</fullName>
    </alternativeName>
</protein>
<dbReference type="GO" id="GO:0005737">
    <property type="term" value="C:cytoplasm"/>
    <property type="evidence" value="ECO:0007669"/>
    <property type="project" value="TreeGrafter"/>
</dbReference>
<feature type="active site" description="Proton acceptor; for ring-opening step" evidence="3">
    <location>
        <position position="170"/>
    </location>
</feature>
<dbReference type="HOGENOM" id="CLU_049611_1_0_11"/>
<dbReference type="InterPro" id="IPR004547">
    <property type="entry name" value="Glucosamine6P_isomerase"/>
</dbReference>
<comment type="caution">
    <text evidence="3">Lacks conserved residue(s) required for the propagation of feature annotation.</text>
</comment>
<dbReference type="NCBIfam" id="NF001684">
    <property type="entry name" value="PRK00443.1-4"/>
    <property type="match status" value="1"/>
</dbReference>
<name>E0QAP8_9BIFI</name>
<feature type="site" description="Part of the allosteric site" evidence="3">
    <location>
        <position position="187"/>
    </location>
</feature>
<comment type="function">
    <text evidence="3">Catalyzes the reversible isomerization-deamination of glucosamine 6-phosphate (GlcN6P) to form fructose 6-phosphate (Fru6P) and ammonium ion.</text>
</comment>
<dbReference type="GO" id="GO:0006043">
    <property type="term" value="P:glucosamine catabolic process"/>
    <property type="evidence" value="ECO:0007669"/>
    <property type="project" value="TreeGrafter"/>
</dbReference>
<feature type="active site" description="For ring-opening step" evidence="3">
    <location>
        <position position="175"/>
    </location>
</feature>
<dbReference type="GO" id="GO:0006046">
    <property type="term" value="P:N-acetylglucosamine catabolic process"/>
    <property type="evidence" value="ECO:0007669"/>
    <property type="project" value="TreeGrafter"/>
</dbReference>
<comment type="similarity">
    <text evidence="3">Belongs to the glucosamine/galactosamine-6-phosphate isomerase family. NagB subfamily.</text>
</comment>
<feature type="site" description="Part of the allosteric site" evidence="3">
    <location>
        <position position="178"/>
    </location>
</feature>
<evidence type="ECO:0000313" key="5">
    <source>
        <dbReference type="EMBL" id="EFM40396.1"/>
    </source>
</evidence>
<dbReference type="Proteomes" id="UP000003323">
    <property type="component" value="Unassembled WGS sequence"/>
</dbReference>
<evidence type="ECO:0000256" key="1">
    <source>
        <dbReference type="ARBA" id="ARBA00022801"/>
    </source>
</evidence>
<dbReference type="Pfam" id="PF01182">
    <property type="entry name" value="Glucosamine_iso"/>
    <property type="match status" value="1"/>
</dbReference>
<dbReference type="CDD" id="cd01399">
    <property type="entry name" value="GlcN6P_deaminase"/>
    <property type="match status" value="1"/>
</dbReference>
<dbReference type="PANTHER" id="PTHR11280">
    <property type="entry name" value="GLUCOSAMINE-6-PHOSPHATE ISOMERASE"/>
    <property type="match status" value="1"/>
</dbReference>
<dbReference type="InterPro" id="IPR006148">
    <property type="entry name" value="Glc/Gal-6P_isomerase"/>
</dbReference>
<evidence type="ECO:0000259" key="4">
    <source>
        <dbReference type="Pfam" id="PF01182"/>
    </source>
</evidence>
<dbReference type="GO" id="GO:0004342">
    <property type="term" value="F:glucosamine-6-phosphate deaminase activity"/>
    <property type="evidence" value="ECO:0007669"/>
    <property type="project" value="UniProtKB-UniRule"/>
</dbReference>
<dbReference type="GO" id="GO:0005975">
    <property type="term" value="P:carbohydrate metabolic process"/>
    <property type="evidence" value="ECO:0007669"/>
    <property type="project" value="InterPro"/>
</dbReference>
<dbReference type="AlphaFoldDB" id="E0QAP8"/>
<feature type="site" description="Part of the allosteric site" evidence="3">
    <location>
        <position position="185"/>
    </location>
</feature>
<dbReference type="GO" id="GO:0042802">
    <property type="term" value="F:identical protein binding"/>
    <property type="evidence" value="ECO:0007669"/>
    <property type="project" value="TreeGrafter"/>
</dbReference>
<feature type="site" description="Part of the allosteric site" evidence="3">
    <location>
        <position position="188"/>
    </location>
</feature>
<feature type="active site" description="Proton acceptor; for enolization step" evidence="3">
    <location>
        <position position="91"/>
    </location>
</feature>
<dbReference type="UniPathway" id="UPA00629">
    <property type="reaction ID" value="UER00684"/>
</dbReference>
<proteinExistence type="inferred from homology"/>
<dbReference type="EMBL" id="AEEQ01000015">
    <property type="protein sequence ID" value="EFM40396.1"/>
    <property type="molecule type" value="Genomic_DNA"/>
</dbReference>
<organism evidence="5 6">
    <name type="scientific">Bifidobacterium dentium ATCC 27679</name>
    <dbReference type="NCBI Taxonomy" id="871562"/>
    <lineage>
        <taxon>Bacteria</taxon>
        <taxon>Bacillati</taxon>
        <taxon>Actinomycetota</taxon>
        <taxon>Actinomycetes</taxon>
        <taxon>Bifidobacteriales</taxon>
        <taxon>Bifidobacteriaceae</taxon>
        <taxon>Bifidobacterium</taxon>
    </lineage>
</organism>
<dbReference type="SUPFAM" id="SSF100950">
    <property type="entry name" value="NagB/RpiA/CoA transferase-like"/>
    <property type="match status" value="1"/>
</dbReference>
<dbReference type="EC" id="3.5.99.6" evidence="3"/>
<dbReference type="PANTHER" id="PTHR11280:SF5">
    <property type="entry name" value="GLUCOSAMINE-6-PHOSPHATE ISOMERASE"/>
    <property type="match status" value="1"/>
</dbReference>